<dbReference type="Proteomes" id="UP000196581">
    <property type="component" value="Unassembled WGS sequence"/>
</dbReference>
<name>A0A1X6X521_9MICO</name>
<dbReference type="PANTHER" id="PTHR33930">
    <property type="entry name" value="ALKYL HYDROPEROXIDE REDUCTASE AHPD"/>
    <property type="match status" value="1"/>
</dbReference>
<feature type="domain" description="Carboxymuconolactone decarboxylase-like" evidence="1">
    <location>
        <begin position="21"/>
        <end position="102"/>
    </location>
</feature>
<dbReference type="EMBL" id="FWFF01000004">
    <property type="protein sequence ID" value="SLM94002.1"/>
    <property type="molecule type" value="Genomic_DNA"/>
</dbReference>
<feature type="domain" description="Carboxymuconolactone decarboxylase-like" evidence="1">
    <location>
        <begin position="136"/>
        <end position="216"/>
    </location>
</feature>
<dbReference type="InterPro" id="IPR004675">
    <property type="entry name" value="AhpD_core"/>
</dbReference>
<dbReference type="PANTHER" id="PTHR33930:SF2">
    <property type="entry name" value="BLR3452 PROTEIN"/>
    <property type="match status" value="1"/>
</dbReference>
<dbReference type="NCBIfam" id="TIGR00778">
    <property type="entry name" value="ahpD_dom"/>
    <property type="match status" value="2"/>
</dbReference>
<accession>A0A1X6X521</accession>
<evidence type="ECO:0000313" key="3">
    <source>
        <dbReference type="Proteomes" id="UP000196581"/>
    </source>
</evidence>
<dbReference type="RefSeq" id="WP_087005060.1">
    <property type="nucleotide sequence ID" value="NZ_FWFF01000004.1"/>
</dbReference>
<proteinExistence type="predicted"/>
<dbReference type="Gene3D" id="1.20.1290.10">
    <property type="entry name" value="AhpD-like"/>
    <property type="match status" value="2"/>
</dbReference>
<reference evidence="3" key="1">
    <citation type="submission" date="2017-02" db="EMBL/GenBank/DDBJ databases">
        <authorList>
            <person name="Dridi B."/>
        </authorList>
    </citation>
    <scope>NUCLEOTIDE SEQUENCE [LARGE SCALE GENOMIC DNA]</scope>
    <source>
        <strain evidence="3">B Co 03.10</strain>
    </source>
</reference>
<evidence type="ECO:0000313" key="2">
    <source>
        <dbReference type="EMBL" id="SLM94002.1"/>
    </source>
</evidence>
<organism evidence="2 3">
    <name type="scientific">Brevibacterium yomogidense</name>
    <dbReference type="NCBI Taxonomy" id="946573"/>
    <lineage>
        <taxon>Bacteria</taxon>
        <taxon>Bacillati</taxon>
        <taxon>Actinomycetota</taxon>
        <taxon>Actinomycetes</taxon>
        <taxon>Micrococcales</taxon>
        <taxon>Brevibacteriaceae</taxon>
        <taxon>Brevibacterium</taxon>
    </lineage>
</organism>
<dbReference type="InterPro" id="IPR029032">
    <property type="entry name" value="AhpD-like"/>
</dbReference>
<keyword evidence="3" id="KW-1185">Reference proteome</keyword>
<dbReference type="GO" id="GO:0051920">
    <property type="term" value="F:peroxiredoxin activity"/>
    <property type="evidence" value="ECO:0007669"/>
    <property type="project" value="InterPro"/>
</dbReference>
<protein>
    <submittedName>
        <fullName evidence="2">Carboxymuconolactone decarboxylase family protein</fullName>
    </submittedName>
</protein>
<dbReference type="Pfam" id="PF02627">
    <property type="entry name" value="CMD"/>
    <property type="match status" value="2"/>
</dbReference>
<dbReference type="InterPro" id="IPR003779">
    <property type="entry name" value="CMD-like"/>
</dbReference>
<dbReference type="SUPFAM" id="SSF69118">
    <property type="entry name" value="AhpD-like"/>
    <property type="match status" value="2"/>
</dbReference>
<sequence>MHYHESGDFDYAKALAQAAPDQVKAFGAFDAAVFDKDDEVLDLKTKELIAIGVASTTQCPYCLDVHVGNAKKEGASREEVARAVFVSAGLRAGAAYTHGLLAHKISEQGADLEHFQEPGDVKHLRALRKASGGTVEAFGEFDAAVFDPSDEVVSVKVRELIAIAVAATTQCPYCLNAHVGNAKKAGATDEEIARTVMVAAALRAGAAYTHGFLAMKLYDEK</sequence>
<evidence type="ECO:0000259" key="1">
    <source>
        <dbReference type="Pfam" id="PF02627"/>
    </source>
</evidence>
<gene>
    <name evidence="2" type="ORF">FM105_03905</name>
</gene>
<dbReference type="AlphaFoldDB" id="A0A1X6X521"/>